<evidence type="ECO:0000256" key="1">
    <source>
        <dbReference type="SAM" id="Phobius"/>
    </source>
</evidence>
<protein>
    <recommendedName>
        <fullName evidence="4">DUF1566 domain-containing protein</fullName>
    </recommendedName>
</protein>
<evidence type="ECO:0000313" key="2">
    <source>
        <dbReference type="EMBL" id="TSJ90363.1"/>
    </source>
</evidence>
<organism evidence="2 3">
    <name type="scientific">Gilliamella apicola</name>
    <dbReference type="NCBI Taxonomy" id="1196095"/>
    <lineage>
        <taxon>Bacteria</taxon>
        <taxon>Pseudomonadati</taxon>
        <taxon>Pseudomonadota</taxon>
        <taxon>Gammaproteobacteria</taxon>
        <taxon>Orbales</taxon>
        <taxon>Orbaceae</taxon>
        <taxon>Gilliamella</taxon>
    </lineage>
</organism>
<sequence length="613" mass="68234">MIKFYKKNFCYIQIKLAECNVKKGLQIYLPKSESLPRIKDFIIKLSLILLTKLSLLKSRLIKLFAFTNLFNIAYMIIINPVYAINAETANTIQGYAPYLTIDGGSTKITDTSELLGITLSDGTLINALNDVSSSSEPIELPNLNDTYADIQTIVPLYALNNNYPFVNVSDLLQPPFNYFGDDDGDGYDINGNVIAVAKGKVTVKWEMKDPAKVNINDDTFIDITSTVKDSPNQILNLCDGPYKLTISSTNVQLNTTYGVPNESNYVNNSHSYFIIPKLEPKVCYSQPNLVIDSGSLDIGTIGQDGPSWDSSMTISGHYRGYPSKGYKVISPNNSGHYDGLDSVKKNNFPSTGSHGLYFYLLLKGITPDEVLIANGSTIKASEGGNVNLQLSNSTTEEWSSGWFSPSYYGKKEPALKVLLDGPRYNSTDKSFKPSTFKLYADSSKTKLLYEFKLMRWYIAQPLVEYMGYGLSDALNEQSQAKNYCLSLGNGYRLPDMNDFTNSNSSNNNWFGGIPNRGDDYFYLRQLSYQATGKWVGGINNEWGCLVNNWIAAGDTGCKCSGYPSSDWDGYWYWTASMTSNDSNGKPLINYTPKGRPYTYDGYPNVRRVACVTP</sequence>
<feature type="transmembrane region" description="Helical" evidence="1">
    <location>
        <begin position="60"/>
        <end position="82"/>
    </location>
</feature>
<evidence type="ECO:0008006" key="4">
    <source>
        <dbReference type="Google" id="ProtNLM"/>
    </source>
</evidence>
<reference evidence="2 3" key="1">
    <citation type="submission" date="2019-07" db="EMBL/GenBank/DDBJ databases">
        <title>Gilliamella genomes.</title>
        <authorList>
            <person name="Zheng H."/>
        </authorList>
    </citation>
    <scope>NUCLEOTIDE SEQUENCE [LARGE SCALE GENOMIC DNA]</scope>
    <source>
        <strain evidence="2 3">W8131</strain>
    </source>
</reference>
<dbReference type="AlphaFoldDB" id="A0A556RNB0"/>
<dbReference type="Proteomes" id="UP000319138">
    <property type="component" value="Unassembled WGS sequence"/>
</dbReference>
<evidence type="ECO:0000313" key="3">
    <source>
        <dbReference type="Proteomes" id="UP000319138"/>
    </source>
</evidence>
<dbReference type="RefSeq" id="WP_144188834.1">
    <property type="nucleotide sequence ID" value="NZ_VMHL01000002.1"/>
</dbReference>
<name>A0A556RNB0_9GAMM</name>
<gene>
    <name evidence="2" type="ORF">FPQ14_04655</name>
</gene>
<keyword evidence="1" id="KW-0472">Membrane</keyword>
<keyword evidence="1" id="KW-1133">Transmembrane helix</keyword>
<keyword evidence="1" id="KW-0812">Transmembrane</keyword>
<proteinExistence type="predicted"/>
<dbReference type="EMBL" id="VMHL01000002">
    <property type="protein sequence ID" value="TSJ90363.1"/>
    <property type="molecule type" value="Genomic_DNA"/>
</dbReference>
<comment type="caution">
    <text evidence="2">The sequence shown here is derived from an EMBL/GenBank/DDBJ whole genome shotgun (WGS) entry which is preliminary data.</text>
</comment>
<accession>A0A556RNB0</accession>